<reference evidence="1 2" key="1">
    <citation type="journal article" date="2018" name="Nat. Ecol. Evol.">
        <title>Shark genomes provide insights into elasmobranch evolution and the origin of vertebrates.</title>
        <authorList>
            <person name="Hara Y"/>
            <person name="Yamaguchi K"/>
            <person name="Onimaru K"/>
            <person name="Kadota M"/>
            <person name="Koyanagi M"/>
            <person name="Keeley SD"/>
            <person name="Tatsumi K"/>
            <person name="Tanaka K"/>
            <person name="Motone F"/>
            <person name="Kageyama Y"/>
            <person name="Nozu R"/>
            <person name="Adachi N"/>
            <person name="Nishimura O"/>
            <person name="Nakagawa R"/>
            <person name="Tanegashima C"/>
            <person name="Kiyatake I"/>
            <person name="Matsumoto R"/>
            <person name="Murakumo K"/>
            <person name="Nishida K"/>
            <person name="Terakita A"/>
            <person name="Kuratani S"/>
            <person name="Sato K"/>
            <person name="Hyodo S Kuraku.S."/>
        </authorList>
    </citation>
    <scope>NUCLEOTIDE SEQUENCE [LARGE SCALE GENOMIC DNA]</scope>
</reference>
<organism evidence="1 2">
    <name type="scientific">Chiloscyllium punctatum</name>
    <name type="common">Brownbanded bambooshark</name>
    <name type="synonym">Hemiscyllium punctatum</name>
    <dbReference type="NCBI Taxonomy" id="137246"/>
    <lineage>
        <taxon>Eukaryota</taxon>
        <taxon>Metazoa</taxon>
        <taxon>Chordata</taxon>
        <taxon>Craniata</taxon>
        <taxon>Vertebrata</taxon>
        <taxon>Chondrichthyes</taxon>
        <taxon>Elasmobranchii</taxon>
        <taxon>Galeomorphii</taxon>
        <taxon>Galeoidea</taxon>
        <taxon>Orectolobiformes</taxon>
        <taxon>Hemiscylliidae</taxon>
        <taxon>Chiloscyllium</taxon>
    </lineage>
</organism>
<name>A0A401T8A0_CHIPU</name>
<dbReference type="AlphaFoldDB" id="A0A401T8A0"/>
<proteinExistence type="predicted"/>
<dbReference type="EMBL" id="BEZZ01013865">
    <property type="protein sequence ID" value="GCC38845.1"/>
    <property type="molecule type" value="Genomic_DNA"/>
</dbReference>
<evidence type="ECO:0000313" key="2">
    <source>
        <dbReference type="Proteomes" id="UP000287033"/>
    </source>
</evidence>
<feature type="non-terminal residue" evidence="1">
    <location>
        <position position="40"/>
    </location>
</feature>
<keyword evidence="2" id="KW-1185">Reference proteome</keyword>
<gene>
    <name evidence="1" type="ORF">chiPu_0022976</name>
</gene>
<dbReference type="Proteomes" id="UP000287033">
    <property type="component" value="Unassembled WGS sequence"/>
</dbReference>
<comment type="caution">
    <text evidence="1">The sequence shown here is derived from an EMBL/GenBank/DDBJ whole genome shotgun (WGS) entry which is preliminary data.</text>
</comment>
<evidence type="ECO:0000313" key="1">
    <source>
        <dbReference type="EMBL" id="GCC38845.1"/>
    </source>
</evidence>
<feature type="non-terminal residue" evidence="1">
    <location>
        <position position="1"/>
    </location>
</feature>
<accession>A0A401T8A0</accession>
<protein>
    <submittedName>
        <fullName evidence="1">Uncharacterized protein</fullName>
    </submittedName>
</protein>
<sequence length="40" mass="4435">ARGAGKLRAMAKEVTVHVQDECQLSHRGLGPQHLPDFRPQ</sequence>